<evidence type="ECO:0000256" key="4">
    <source>
        <dbReference type="ARBA" id="ARBA00023136"/>
    </source>
</evidence>
<dbReference type="SUPFAM" id="SSF48452">
    <property type="entry name" value="TPR-like"/>
    <property type="match status" value="1"/>
</dbReference>
<gene>
    <name evidence="8" type="ORF">JCM19296_774</name>
</gene>
<name>A0A081D8F0_NONUL</name>
<dbReference type="Gene3D" id="1.10.3780.10">
    <property type="entry name" value="SusD-like"/>
    <property type="match status" value="1"/>
</dbReference>
<evidence type="ECO:0000313" key="9">
    <source>
        <dbReference type="Proteomes" id="UP000028980"/>
    </source>
</evidence>
<comment type="similarity">
    <text evidence="2">Belongs to the SusD family.</text>
</comment>
<feature type="domain" description="RagB/SusD" evidence="7">
    <location>
        <begin position="373"/>
        <end position="532"/>
    </location>
</feature>
<dbReference type="InterPro" id="IPR012944">
    <property type="entry name" value="SusD_RagB_dom"/>
</dbReference>
<evidence type="ECO:0000256" key="6">
    <source>
        <dbReference type="SAM" id="SignalP"/>
    </source>
</evidence>
<keyword evidence="3 6" id="KW-0732">Signal</keyword>
<dbReference type="Proteomes" id="UP000028980">
    <property type="component" value="Unassembled WGS sequence"/>
</dbReference>
<evidence type="ECO:0000259" key="7">
    <source>
        <dbReference type="Pfam" id="PF07980"/>
    </source>
</evidence>
<sequence>MKMYKSIILVFLGMLLFTACDDVLTVEPDGDSLTEADLLKDPTTYRGLIAKAYAGLMLGGQSGGDGNADISGIDGGFSNYLRLYWNMQELTTDEAIIAWNDGTIKDLHGHVWTDGNEFINAMFSRINYQIAVCNEFIRLSSDAKLNEFNVPSDIRAEVADYRNEARFLRAYSYYHGMDLFGTMPFSTENTDVANGLDAINRSDLFNWIESELLAIEDAMMPAGMNEYGRADQAALQMLLAKLYLNAEVYTGTERNDDALIYTNKVINGGYTIPSVPYAYSFYADNDSNGAQSEFIWTLNFDGLNTQTFGGTTYLTHAPVGGDMDPSEFGINGGWGGGIRTTKEFVELFPGMENSADQRETFFTQDQNLEIADVGRFKDGFAIQKFKNIDVNGNAGSDTVGDFVDIDFPVFRLSDAYLMYAEATVRGAAGGDLNIAEGYINQLRERAYGNTSGNITASDIDLDFILDERARELHWETHRRQDLIRFGKFTTGKVWAWKGNVQSGTTTAPFRNLLPIPAQEVNLNPNLIQNPGY</sequence>
<keyword evidence="4" id="KW-0472">Membrane</keyword>
<proteinExistence type="inferred from homology"/>
<reference evidence="8 9" key="1">
    <citation type="journal article" date="2014" name="Genome Announc.">
        <title>Draft Genome Sequences of Marine Flavobacterium Nonlabens Strains NR17, NR24, NR27, NR32, NR33, and Ara13.</title>
        <authorList>
            <person name="Nakanishi M."/>
            <person name="Meirelles P."/>
            <person name="Suzuki R."/>
            <person name="Takatani N."/>
            <person name="Mino S."/>
            <person name="Suda W."/>
            <person name="Oshima K."/>
            <person name="Hattori M."/>
            <person name="Ohkuma M."/>
            <person name="Hosokawa M."/>
            <person name="Miyashita K."/>
            <person name="Thompson F.L."/>
            <person name="Niwa A."/>
            <person name="Sawabe T."/>
            <person name="Sawabe T."/>
        </authorList>
    </citation>
    <scope>NUCLEOTIDE SEQUENCE [LARGE SCALE GENOMIC DNA]</scope>
    <source>
        <strain evidence="9">JCM19296</strain>
    </source>
</reference>
<comment type="caution">
    <text evidence="8">The sequence shown here is derived from an EMBL/GenBank/DDBJ whole genome shotgun (WGS) entry which is preliminary data.</text>
</comment>
<feature type="signal peptide" evidence="6">
    <location>
        <begin position="1"/>
        <end position="21"/>
    </location>
</feature>
<evidence type="ECO:0000256" key="1">
    <source>
        <dbReference type="ARBA" id="ARBA00004442"/>
    </source>
</evidence>
<protein>
    <submittedName>
        <fullName evidence="8">SusD</fullName>
    </submittedName>
</protein>
<dbReference type="Pfam" id="PF07980">
    <property type="entry name" value="SusD_RagB"/>
    <property type="match status" value="1"/>
</dbReference>
<evidence type="ECO:0000313" key="8">
    <source>
        <dbReference type="EMBL" id="GAK75196.1"/>
    </source>
</evidence>
<evidence type="ECO:0000256" key="3">
    <source>
        <dbReference type="ARBA" id="ARBA00022729"/>
    </source>
</evidence>
<dbReference type="PROSITE" id="PS51257">
    <property type="entry name" value="PROKAR_LIPOPROTEIN"/>
    <property type="match status" value="1"/>
</dbReference>
<dbReference type="InterPro" id="IPR011990">
    <property type="entry name" value="TPR-like_helical_dom_sf"/>
</dbReference>
<dbReference type="AlphaFoldDB" id="A0A081D8F0"/>
<dbReference type="GO" id="GO:0009279">
    <property type="term" value="C:cell outer membrane"/>
    <property type="evidence" value="ECO:0007669"/>
    <property type="project" value="UniProtKB-SubCell"/>
</dbReference>
<dbReference type="EMBL" id="BBLG01000001">
    <property type="protein sequence ID" value="GAK75196.1"/>
    <property type="molecule type" value="Genomic_DNA"/>
</dbReference>
<keyword evidence="5" id="KW-0998">Cell outer membrane</keyword>
<accession>A0A081D8F0</accession>
<feature type="chain" id="PRO_5001756466" evidence="6">
    <location>
        <begin position="22"/>
        <end position="532"/>
    </location>
</feature>
<comment type="subcellular location">
    <subcellularLocation>
        <location evidence="1">Cell outer membrane</location>
    </subcellularLocation>
</comment>
<evidence type="ECO:0000256" key="2">
    <source>
        <dbReference type="ARBA" id="ARBA00006275"/>
    </source>
</evidence>
<dbReference type="Gene3D" id="1.25.40.390">
    <property type="match status" value="1"/>
</dbReference>
<evidence type="ECO:0000256" key="5">
    <source>
        <dbReference type="ARBA" id="ARBA00023237"/>
    </source>
</evidence>
<organism evidence="8 9">
    <name type="scientific">Nonlabens ulvanivorans</name>
    <name type="common">Persicivirga ulvanivorans</name>
    <dbReference type="NCBI Taxonomy" id="906888"/>
    <lineage>
        <taxon>Bacteria</taxon>
        <taxon>Pseudomonadati</taxon>
        <taxon>Bacteroidota</taxon>
        <taxon>Flavobacteriia</taxon>
        <taxon>Flavobacteriales</taxon>
        <taxon>Flavobacteriaceae</taxon>
        <taxon>Nonlabens</taxon>
    </lineage>
</organism>
<dbReference type="Gene3D" id="1.25.40.10">
    <property type="entry name" value="Tetratricopeptide repeat domain"/>
    <property type="match status" value="1"/>
</dbReference>